<dbReference type="EMBL" id="OZ034818">
    <property type="protein sequence ID" value="CAL1387323.1"/>
    <property type="molecule type" value="Genomic_DNA"/>
</dbReference>
<dbReference type="GO" id="GO:0005524">
    <property type="term" value="F:ATP binding"/>
    <property type="evidence" value="ECO:0007669"/>
    <property type="project" value="UniProtKB-KW"/>
</dbReference>
<accession>A0AAV2ENZ5</accession>
<gene>
    <name evidence="3" type="ORF">LTRI10_LOCUS28318</name>
</gene>
<proteinExistence type="predicted"/>
<dbReference type="SUPFAM" id="SSF100920">
    <property type="entry name" value="Heat shock protein 70kD (HSP70), peptide-binding domain"/>
    <property type="match status" value="1"/>
</dbReference>
<keyword evidence="1" id="KW-0547">Nucleotide-binding</keyword>
<dbReference type="InterPro" id="IPR029047">
    <property type="entry name" value="HSP70_peptide-bd_sf"/>
</dbReference>
<dbReference type="Pfam" id="PF00012">
    <property type="entry name" value="HSP70"/>
    <property type="match status" value="1"/>
</dbReference>
<evidence type="ECO:0000313" key="4">
    <source>
        <dbReference type="Proteomes" id="UP001497516"/>
    </source>
</evidence>
<dbReference type="Gene3D" id="2.60.34.10">
    <property type="entry name" value="Substrate Binding Domain Of DNAk, Chain A, domain 1"/>
    <property type="match status" value="1"/>
</dbReference>
<evidence type="ECO:0000313" key="3">
    <source>
        <dbReference type="EMBL" id="CAL1387323.1"/>
    </source>
</evidence>
<protein>
    <submittedName>
        <fullName evidence="3">Uncharacterized protein</fullName>
    </submittedName>
</protein>
<dbReference type="Proteomes" id="UP001497516">
    <property type="component" value="Chromosome 5"/>
</dbReference>
<name>A0AAV2ENZ5_9ROSI</name>
<dbReference type="InterPro" id="IPR013126">
    <property type="entry name" value="Hsp_70_fam"/>
</dbReference>
<keyword evidence="2" id="KW-0067">ATP-binding</keyword>
<evidence type="ECO:0000256" key="1">
    <source>
        <dbReference type="ARBA" id="ARBA00022741"/>
    </source>
</evidence>
<dbReference type="PANTHER" id="PTHR19375">
    <property type="entry name" value="HEAT SHOCK PROTEIN 70KDA"/>
    <property type="match status" value="1"/>
</dbReference>
<dbReference type="AlphaFoldDB" id="A0AAV2ENZ5"/>
<dbReference type="GO" id="GO:0140662">
    <property type="term" value="F:ATP-dependent protein folding chaperone"/>
    <property type="evidence" value="ECO:0007669"/>
    <property type="project" value="InterPro"/>
</dbReference>
<keyword evidence="4" id="KW-1185">Reference proteome</keyword>
<evidence type="ECO:0000256" key="2">
    <source>
        <dbReference type="ARBA" id="ARBA00022840"/>
    </source>
</evidence>
<organism evidence="3 4">
    <name type="scientific">Linum trigynum</name>
    <dbReference type="NCBI Taxonomy" id="586398"/>
    <lineage>
        <taxon>Eukaryota</taxon>
        <taxon>Viridiplantae</taxon>
        <taxon>Streptophyta</taxon>
        <taxon>Embryophyta</taxon>
        <taxon>Tracheophyta</taxon>
        <taxon>Spermatophyta</taxon>
        <taxon>Magnoliopsida</taxon>
        <taxon>eudicotyledons</taxon>
        <taxon>Gunneridae</taxon>
        <taxon>Pentapetalae</taxon>
        <taxon>rosids</taxon>
        <taxon>fabids</taxon>
        <taxon>Malpighiales</taxon>
        <taxon>Linaceae</taxon>
        <taxon>Linum</taxon>
    </lineage>
</organism>
<reference evidence="3 4" key="1">
    <citation type="submission" date="2024-04" db="EMBL/GenBank/DDBJ databases">
        <authorList>
            <person name="Fracassetti M."/>
        </authorList>
    </citation>
    <scope>NUCLEOTIDE SEQUENCE [LARGE SCALE GENOMIC DNA]</scope>
</reference>
<sequence length="156" mass="17599">MPKTLVTTVDQQTIMSFKILQGERTLAKDCLQLGSCTFRGIPPAPRDVAQLEVTFEVNADGILSVVSLNKATRESQTLVFDDYKGNLTKEEVEKMIRVAAETAEEDKKAKERIEVRNRLERYMYDVKHALGLGHVNVCWDQRDKTNVGIALREASD</sequence>